<reference evidence="9" key="3">
    <citation type="submission" date="2018-10" db="EMBL/GenBank/DDBJ databases">
        <authorList>
            <person name="Whitman W."/>
            <person name="Huntemann M."/>
            <person name="Clum A."/>
            <person name="Pillay M."/>
            <person name="Palaniappan K."/>
            <person name="Varghese N."/>
            <person name="Mikhailova N."/>
            <person name="Stamatis D."/>
            <person name="Reddy T."/>
            <person name="Daum C."/>
            <person name="Shapiro N."/>
            <person name="Ivanova N."/>
            <person name="Kyrpides N."/>
            <person name="Woyke T."/>
        </authorList>
    </citation>
    <scope>NUCLEOTIDE SEQUENCE</scope>
    <source>
        <strain evidence="9">CGMCC 1.10124</strain>
    </source>
</reference>
<evidence type="ECO:0000313" key="9">
    <source>
        <dbReference type="EMBL" id="RMB12525.1"/>
    </source>
</evidence>
<accession>A0A3M0CU51</accession>
<dbReference type="EMBL" id="REFS01000007">
    <property type="protein sequence ID" value="RMB12525.1"/>
    <property type="molecule type" value="Genomic_DNA"/>
</dbReference>
<dbReference type="EC" id="6.2.1.13" evidence="2"/>
<keyword evidence="9" id="KW-0808">Transferase</keyword>
<dbReference type="GO" id="GO:0046872">
    <property type="term" value="F:metal ion binding"/>
    <property type="evidence" value="ECO:0007669"/>
    <property type="project" value="InterPro"/>
</dbReference>
<dbReference type="EMBL" id="CP034145">
    <property type="protein sequence ID" value="AZH26874.1"/>
    <property type="molecule type" value="Genomic_DNA"/>
</dbReference>
<feature type="domain" description="ATP-grasp" evidence="7">
    <location>
        <begin position="497"/>
        <end position="533"/>
    </location>
</feature>
<sequence>MGVQDTRRKLDPLFDPSSLAIVGASPDSWYSSRITENLIDYGYDGDIYLVNPNREAAWDRECYDSVSALPEVVDLAVVVVPREYVVDVVRESGEIGVPAALVITTGFSEADERGAELEADLEATAAEYDISVAGPNCIGLANAQAGTVLTGLCSREPEPGHIGLASQSGALSFATFFENAADEDTHFSHIVSTGNEVDQSLVDYVEYMAADPDVEVICAYIEGVTEPRRFIEVARETVATGTPVLAVKVGSSDVAQAAAESHTGSLTGNDAAWDAAFGQAGIERVPDIPDLTTRAQAHAAFDPPNSDRVCIASTSGGLATLLADLAEERGLELPQLAEETEATLLEMDDLLTFGELHNPVDIRAQGAEVLPEVADELFADDSFDAYVFGIGLSMVDEDADMIADHLLEVAEMTDDPVIFLWTGRKEPADLDDPQPYERVRAEYPLFYEPEKSIDALASLVWFDEARDRLVGRPPFELDGRPASDLPTDATLTWSQATDLFEDYGLDLPATRSAGSSEEAARYASQIGTPVVMKVDSPDVAHRNHIGAVRVGVDSPAEAQRAYEEIVANVFEYDSEATIEGVLVQEMVDSGVEALVGASQDPNLGPVVTLGSGGTQVEALQDTTHLIAPFGKGDAYGALKRTDLPARFEHEFGADASLDSLANLITKVGNLVAKRQDVAELDLNPVMVRPERSVCVDAFVRTE</sequence>
<dbReference type="SUPFAM" id="SSF56059">
    <property type="entry name" value="Glutathione synthetase ATP-binding domain-like"/>
    <property type="match status" value="1"/>
</dbReference>
<dbReference type="SUPFAM" id="SSF52210">
    <property type="entry name" value="Succinyl-CoA synthetase domains"/>
    <property type="match status" value="2"/>
</dbReference>
<evidence type="ECO:0000256" key="2">
    <source>
        <dbReference type="ARBA" id="ARBA00012957"/>
    </source>
</evidence>
<dbReference type="Gene3D" id="3.30.1490.20">
    <property type="entry name" value="ATP-grasp fold, A domain"/>
    <property type="match status" value="1"/>
</dbReference>
<dbReference type="Gene3D" id="3.30.470.20">
    <property type="entry name" value="ATP-grasp fold, B domain"/>
    <property type="match status" value="1"/>
</dbReference>
<dbReference type="GO" id="GO:0016740">
    <property type="term" value="F:transferase activity"/>
    <property type="evidence" value="ECO:0007669"/>
    <property type="project" value="UniProtKB-KW"/>
</dbReference>
<dbReference type="OrthoDB" id="18103at2157"/>
<organism evidence="9 10">
    <name type="scientific">Haloplanus aerogenes</name>
    <dbReference type="NCBI Taxonomy" id="660522"/>
    <lineage>
        <taxon>Archaea</taxon>
        <taxon>Methanobacteriati</taxon>
        <taxon>Methanobacteriota</taxon>
        <taxon>Stenosarchaea group</taxon>
        <taxon>Halobacteria</taxon>
        <taxon>Halobacteriales</taxon>
        <taxon>Haloferacaceae</taxon>
        <taxon>Haloplanus</taxon>
    </lineage>
</organism>
<dbReference type="SMART" id="SM00881">
    <property type="entry name" value="CoA_binding"/>
    <property type="match status" value="1"/>
</dbReference>
<reference evidence="8 11" key="2">
    <citation type="submission" date="2018-07" db="EMBL/GenBank/DDBJ databases">
        <title>Genome sequences of Haloplanus aerogenes JCM 16430T.</title>
        <authorList>
            <person name="Kim Y.B."/>
            <person name="Roh S.W."/>
        </authorList>
    </citation>
    <scope>NUCLEOTIDE SEQUENCE [LARGE SCALE GENOMIC DNA]</scope>
    <source>
        <strain evidence="8 11">JCM 16430</strain>
    </source>
</reference>
<dbReference type="PANTHER" id="PTHR43334">
    <property type="entry name" value="ACETATE--COA LIGASE [ADP-FORMING]"/>
    <property type="match status" value="1"/>
</dbReference>
<keyword evidence="3" id="KW-0436">Ligase</keyword>
<dbReference type="InterPro" id="IPR013815">
    <property type="entry name" value="ATP_grasp_subdomain_1"/>
</dbReference>
<evidence type="ECO:0000256" key="1">
    <source>
        <dbReference type="ARBA" id="ARBA00001619"/>
    </source>
</evidence>
<evidence type="ECO:0000256" key="3">
    <source>
        <dbReference type="ARBA" id="ARBA00022598"/>
    </source>
</evidence>
<dbReference type="GeneID" id="38472918"/>
<evidence type="ECO:0000313" key="11">
    <source>
        <dbReference type="Proteomes" id="UP000282007"/>
    </source>
</evidence>
<name>A0A3M0CU51_9EURY</name>
<dbReference type="SUPFAM" id="SSF51735">
    <property type="entry name" value="NAD(P)-binding Rossmann-fold domains"/>
    <property type="match status" value="1"/>
</dbReference>
<dbReference type="GO" id="GO:0005524">
    <property type="term" value="F:ATP binding"/>
    <property type="evidence" value="ECO:0007669"/>
    <property type="project" value="UniProtKB-UniRule"/>
</dbReference>
<dbReference type="RefSeq" id="WP_121921748.1">
    <property type="nucleotide sequence ID" value="NZ_CP034145.1"/>
</dbReference>
<evidence type="ECO:0000256" key="5">
    <source>
        <dbReference type="ARBA" id="ARBA00022840"/>
    </source>
</evidence>
<dbReference type="GO" id="GO:0043758">
    <property type="term" value="F:acetate-CoA ligase (ADP-forming) activity"/>
    <property type="evidence" value="ECO:0007669"/>
    <property type="project" value="UniProtKB-EC"/>
</dbReference>
<protein>
    <recommendedName>
        <fullName evidence="2">acetate--CoA ligase (ADP-forming)</fullName>
        <ecNumber evidence="2">6.2.1.13</ecNumber>
    </recommendedName>
</protein>
<dbReference type="Gene3D" id="3.40.50.261">
    <property type="entry name" value="Succinyl-CoA synthetase domains"/>
    <property type="match status" value="2"/>
</dbReference>
<dbReference type="InterPro" id="IPR051538">
    <property type="entry name" value="Acyl-CoA_Synth/Transferase"/>
</dbReference>
<dbReference type="KEGG" id="haer:DU502_16490"/>
<evidence type="ECO:0000313" key="10">
    <source>
        <dbReference type="Proteomes" id="UP000277326"/>
    </source>
</evidence>
<dbReference type="InterPro" id="IPR036291">
    <property type="entry name" value="NAD(P)-bd_dom_sf"/>
</dbReference>
<comment type="catalytic activity">
    <reaction evidence="1">
        <text>acetate + ATP + CoA = acetyl-CoA + ADP + phosphate</text>
        <dbReference type="Rhea" id="RHEA:15081"/>
        <dbReference type="ChEBI" id="CHEBI:30089"/>
        <dbReference type="ChEBI" id="CHEBI:30616"/>
        <dbReference type="ChEBI" id="CHEBI:43474"/>
        <dbReference type="ChEBI" id="CHEBI:57287"/>
        <dbReference type="ChEBI" id="CHEBI:57288"/>
        <dbReference type="ChEBI" id="CHEBI:456216"/>
        <dbReference type="EC" id="6.2.1.13"/>
    </reaction>
</comment>
<dbReference type="PROSITE" id="PS50975">
    <property type="entry name" value="ATP_GRASP"/>
    <property type="match status" value="1"/>
</dbReference>
<dbReference type="InterPro" id="IPR011761">
    <property type="entry name" value="ATP-grasp"/>
</dbReference>
<dbReference type="Proteomes" id="UP000277326">
    <property type="component" value="Unassembled WGS sequence"/>
</dbReference>
<dbReference type="Pfam" id="PF13607">
    <property type="entry name" value="Succ_CoA_lig"/>
    <property type="match status" value="1"/>
</dbReference>
<proteinExistence type="predicted"/>
<keyword evidence="5 6" id="KW-0067">ATP-binding</keyword>
<dbReference type="Pfam" id="PF13380">
    <property type="entry name" value="CoA_binding_2"/>
    <property type="match status" value="1"/>
</dbReference>
<dbReference type="FunFam" id="3.30.1490.20:FF:000020">
    <property type="entry name" value="Protein lysine acetyltransferase"/>
    <property type="match status" value="1"/>
</dbReference>
<gene>
    <name evidence="9" type="ORF">ATH50_3189</name>
    <name evidence="8" type="ORF">DU502_16490</name>
</gene>
<dbReference type="Proteomes" id="UP000282007">
    <property type="component" value="Chromosome"/>
</dbReference>
<dbReference type="Gene3D" id="3.40.50.720">
    <property type="entry name" value="NAD(P)-binding Rossmann-like Domain"/>
    <property type="match status" value="1"/>
</dbReference>
<dbReference type="Pfam" id="PF13549">
    <property type="entry name" value="ATP-grasp_5"/>
    <property type="match status" value="1"/>
</dbReference>
<dbReference type="InterPro" id="IPR016102">
    <property type="entry name" value="Succinyl-CoA_synth-like"/>
</dbReference>
<dbReference type="PANTHER" id="PTHR43334:SF1">
    <property type="entry name" value="3-HYDROXYPROPIONATE--COA LIGASE [ADP-FORMING]"/>
    <property type="match status" value="1"/>
</dbReference>
<evidence type="ECO:0000313" key="8">
    <source>
        <dbReference type="EMBL" id="AZH26874.1"/>
    </source>
</evidence>
<dbReference type="InterPro" id="IPR003781">
    <property type="entry name" value="CoA-bd"/>
</dbReference>
<dbReference type="InterPro" id="IPR032875">
    <property type="entry name" value="Succ_CoA_lig_flav_dom"/>
</dbReference>
<reference evidence="9 10" key="1">
    <citation type="journal article" date="2015" name="Stand. Genomic Sci.">
        <title>Genomic Encyclopedia of Bacterial and Archaeal Type Strains, Phase III: the genomes of soil and plant-associated and newly described type strains.</title>
        <authorList>
            <person name="Whitman W.B."/>
            <person name="Woyke T."/>
            <person name="Klenk H.P."/>
            <person name="Zhou Y."/>
            <person name="Lilburn T.G."/>
            <person name="Beck B.J."/>
            <person name="De Vos P."/>
            <person name="Vandamme P."/>
            <person name="Eisen J.A."/>
            <person name="Garrity G."/>
            <person name="Hugenholtz P."/>
            <person name="Kyrpides N.C."/>
        </authorList>
    </citation>
    <scope>NUCLEOTIDE SEQUENCE [LARGE SCALE GENOMIC DNA]</scope>
    <source>
        <strain evidence="9 10">CGMCC 1.10124</strain>
    </source>
</reference>
<evidence type="ECO:0000256" key="4">
    <source>
        <dbReference type="ARBA" id="ARBA00022741"/>
    </source>
</evidence>
<dbReference type="AlphaFoldDB" id="A0A3M0CU51"/>
<keyword evidence="11" id="KW-1185">Reference proteome</keyword>
<keyword evidence="4 6" id="KW-0547">Nucleotide-binding</keyword>
<evidence type="ECO:0000259" key="7">
    <source>
        <dbReference type="PROSITE" id="PS50975"/>
    </source>
</evidence>
<evidence type="ECO:0000256" key="6">
    <source>
        <dbReference type="PROSITE-ProRule" id="PRU00409"/>
    </source>
</evidence>